<sequence>MFVWFEKARSLTSHTFILTIVVQSSECRGSGNVSIRAHDMVIFGAQFKKTVQKKLKIAQVPSFAKNLEATLYSNYLGASGTQSYLFLAQKTFDLQKVFSGASGPLPLYLISPILIFDPPCLVVHHEDMNLILTNKSVSRSSYHTPNGCTIATVAALPEMLMQRQRKWHFFAVPCQSAKAVAEERIFRRDHDAAQTRLSTPKKVRVIDSRVRRAGDSCNWGRMWCNIFGISSTWQSSKVNDSTYCEGTQNYCWLRNAKCKSPKLVICRCT</sequence>
<keyword evidence="2" id="KW-1185">Reference proteome</keyword>
<evidence type="ECO:0000313" key="2">
    <source>
        <dbReference type="Proteomes" id="UP001219525"/>
    </source>
</evidence>
<gene>
    <name evidence="1" type="ORF">GGX14DRAFT_406417</name>
</gene>
<organism evidence="1 2">
    <name type="scientific">Mycena pura</name>
    <dbReference type="NCBI Taxonomy" id="153505"/>
    <lineage>
        <taxon>Eukaryota</taxon>
        <taxon>Fungi</taxon>
        <taxon>Dikarya</taxon>
        <taxon>Basidiomycota</taxon>
        <taxon>Agaricomycotina</taxon>
        <taxon>Agaricomycetes</taxon>
        <taxon>Agaricomycetidae</taxon>
        <taxon>Agaricales</taxon>
        <taxon>Marasmiineae</taxon>
        <taxon>Mycenaceae</taxon>
        <taxon>Mycena</taxon>
    </lineage>
</organism>
<evidence type="ECO:0000313" key="1">
    <source>
        <dbReference type="EMBL" id="KAJ7192312.1"/>
    </source>
</evidence>
<proteinExistence type="predicted"/>
<dbReference type="EMBL" id="JARJCW010000121">
    <property type="protein sequence ID" value="KAJ7192312.1"/>
    <property type="molecule type" value="Genomic_DNA"/>
</dbReference>
<dbReference type="Proteomes" id="UP001219525">
    <property type="component" value="Unassembled WGS sequence"/>
</dbReference>
<protein>
    <submittedName>
        <fullName evidence="1">Uncharacterized protein</fullName>
    </submittedName>
</protein>
<dbReference type="AlphaFoldDB" id="A0AAD6XZN4"/>
<comment type="caution">
    <text evidence="1">The sequence shown here is derived from an EMBL/GenBank/DDBJ whole genome shotgun (WGS) entry which is preliminary data.</text>
</comment>
<accession>A0AAD6XZN4</accession>
<name>A0AAD6XZN4_9AGAR</name>
<reference evidence="1" key="1">
    <citation type="submission" date="2023-03" db="EMBL/GenBank/DDBJ databases">
        <title>Massive genome expansion in bonnet fungi (Mycena s.s.) driven by repeated elements and novel gene families across ecological guilds.</title>
        <authorList>
            <consortium name="Lawrence Berkeley National Laboratory"/>
            <person name="Harder C.B."/>
            <person name="Miyauchi S."/>
            <person name="Viragh M."/>
            <person name="Kuo A."/>
            <person name="Thoen E."/>
            <person name="Andreopoulos B."/>
            <person name="Lu D."/>
            <person name="Skrede I."/>
            <person name="Drula E."/>
            <person name="Henrissat B."/>
            <person name="Morin E."/>
            <person name="Kohler A."/>
            <person name="Barry K."/>
            <person name="LaButti K."/>
            <person name="Morin E."/>
            <person name="Salamov A."/>
            <person name="Lipzen A."/>
            <person name="Mereny Z."/>
            <person name="Hegedus B."/>
            <person name="Baldrian P."/>
            <person name="Stursova M."/>
            <person name="Weitz H."/>
            <person name="Taylor A."/>
            <person name="Grigoriev I.V."/>
            <person name="Nagy L.G."/>
            <person name="Martin F."/>
            <person name="Kauserud H."/>
        </authorList>
    </citation>
    <scope>NUCLEOTIDE SEQUENCE</scope>
    <source>
        <strain evidence="1">9144</strain>
    </source>
</reference>